<evidence type="ECO:0000313" key="13">
    <source>
        <dbReference type="EMBL" id="ROT86652.1"/>
    </source>
</evidence>
<feature type="region of interest" description="Disordered" evidence="9">
    <location>
        <begin position="299"/>
        <end position="500"/>
    </location>
</feature>
<evidence type="ECO:0000256" key="6">
    <source>
        <dbReference type="ARBA" id="ARBA00022840"/>
    </source>
</evidence>
<dbReference type="Pfam" id="PF03793">
    <property type="entry name" value="PASTA"/>
    <property type="match status" value="1"/>
</dbReference>
<evidence type="ECO:0000259" key="11">
    <source>
        <dbReference type="PROSITE" id="PS50011"/>
    </source>
</evidence>
<feature type="domain" description="PASTA" evidence="12">
    <location>
        <begin position="758"/>
        <end position="823"/>
    </location>
</feature>
<evidence type="ECO:0000256" key="9">
    <source>
        <dbReference type="SAM" id="MobiDB-lite"/>
    </source>
</evidence>
<dbReference type="AlphaFoldDB" id="A0A423UD80"/>
<dbReference type="FunFam" id="3.30.200.20:FF:000035">
    <property type="entry name" value="Serine/threonine protein kinase Stk1"/>
    <property type="match status" value="1"/>
</dbReference>
<dbReference type="PROSITE" id="PS51178">
    <property type="entry name" value="PASTA"/>
    <property type="match status" value="2"/>
</dbReference>
<organism evidence="13 14">
    <name type="scientific">Bifidobacterium mongoliense</name>
    <dbReference type="NCBI Taxonomy" id="518643"/>
    <lineage>
        <taxon>Bacteria</taxon>
        <taxon>Bacillati</taxon>
        <taxon>Actinomycetota</taxon>
        <taxon>Actinomycetes</taxon>
        <taxon>Bifidobacteriales</taxon>
        <taxon>Bifidobacteriaceae</taxon>
        <taxon>Bifidobacterium</taxon>
    </lineage>
</organism>
<protein>
    <recommendedName>
        <fullName evidence="1">non-specific serine/threonine protein kinase</fullName>
        <ecNumber evidence="1">2.7.11.1</ecNumber>
    </recommendedName>
</protein>
<keyword evidence="4" id="KW-0547">Nucleotide-binding</keyword>
<evidence type="ECO:0000256" key="3">
    <source>
        <dbReference type="ARBA" id="ARBA00022679"/>
    </source>
</evidence>
<feature type="domain" description="PASTA" evidence="12">
    <location>
        <begin position="691"/>
        <end position="757"/>
    </location>
</feature>
<dbReference type="InterPro" id="IPR008271">
    <property type="entry name" value="Ser/Thr_kinase_AS"/>
</dbReference>
<comment type="catalytic activity">
    <reaction evidence="7">
        <text>L-threonyl-[protein] + ATP = O-phospho-L-threonyl-[protein] + ADP + H(+)</text>
        <dbReference type="Rhea" id="RHEA:46608"/>
        <dbReference type="Rhea" id="RHEA-COMP:11060"/>
        <dbReference type="Rhea" id="RHEA-COMP:11605"/>
        <dbReference type="ChEBI" id="CHEBI:15378"/>
        <dbReference type="ChEBI" id="CHEBI:30013"/>
        <dbReference type="ChEBI" id="CHEBI:30616"/>
        <dbReference type="ChEBI" id="CHEBI:61977"/>
        <dbReference type="ChEBI" id="CHEBI:456216"/>
        <dbReference type="EC" id="2.7.11.1"/>
    </reaction>
</comment>
<dbReference type="CDD" id="cd06577">
    <property type="entry name" value="PASTA_pknB"/>
    <property type="match status" value="2"/>
</dbReference>
<reference evidence="13 14" key="1">
    <citation type="submission" date="2018-07" db="EMBL/GenBank/DDBJ databases">
        <title>The role of parmesan cheese in vectoring bovine microbiota.</title>
        <authorList>
            <person name="Lugli G.A."/>
            <person name="Milani C."/>
        </authorList>
    </citation>
    <scope>NUCLEOTIDE SEQUENCE [LARGE SCALE GENOMIC DNA]</scope>
    <source>
        <strain evidence="13 14">BMONG18</strain>
    </source>
</reference>
<dbReference type="GO" id="GO:0004674">
    <property type="term" value="F:protein serine/threonine kinase activity"/>
    <property type="evidence" value="ECO:0007669"/>
    <property type="project" value="UniProtKB-KW"/>
</dbReference>
<dbReference type="GO" id="GO:0005524">
    <property type="term" value="F:ATP binding"/>
    <property type="evidence" value="ECO:0007669"/>
    <property type="project" value="UniProtKB-KW"/>
</dbReference>
<dbReference type="PANTHER" id="PTHR43289">
    <property type="entry name" value="MITOGEN-ACTIVATED PROTEIN KINASE KINASE KINASE 20-RELATED"/>
    <property type="match status" value="1"/>
</dbReference>
<evidence type="ECO:0000256" key="2">
    <source>
        <dbReference type="ARBA" id="ARBA00022527"/>
    </source>
</evidence>
<feature type="domain" description="Protein kinase" evidence="11">
    <location>
        <begin position="17"/>
        <end position="280"/>
    </location>
</feature>
<evidence type="ECO:0000256" key="10">
    <source>
        <dbReference type="SAM" id="Phobius"/>
    </source>
</evidence>
<dbReference type="InterPro" id="IPR005543">
    <property type="entry name" value="PASTA_dom"/>
</dbReference>
<dbReference type="PROSITE" id="PS00108">
    <property type="entry name" value="PROTEIN_KINASE_ST"/>
    <property type="match status" value="1"/>
</dbReference>
<dbReference type="Gene3D" id="1.10.510.10">
    <property type="entry name" value="Transferase(Phosphotransferase) domain 1"/>
    <property type="match status" value="1"/>
</dbReference>
<feature type="compositionally biased region" description="Basic and acidic residues" evidence="9">
    <location>
        <begin position="420"/>
        <end position="437"/>
    </location>
</feature>
<feature type="transmembrane region" description="Helical" evidence="10">
    <location>
        <begin position="507"/>
        <end position="530"/>
    </location>
</feature>
<evidence type="ECO:0000256" key="7">
    <source>
        <dbReference type="ARBA" id="ARBA00047899"/>
    </source>
</evidence>
<keyword evidence="10" id="KW-0472">Membrane</keyword>
<keyword evidence="6" id="KW-0067">ATP-binding</keyword>
<comment type="catalytic activity">
    <reaction evidence="8">
        <text>L-seryl-[protein] + ATP = O-phospho-L-seryl-[protein] + ADP + H(+)</text>
        <dbReference type="Rhea" id="RHEA:17989"/>
        <dbReference type="Rhea" id="RHEA-COMP:9863"/>
        <dbReference type="Rhea" id="RHEA-COMP:11604"/>
        <dbReference type="ChEBI" id="CHEBI:15378"/>
        <dbReference type="ChEBI" id="CHEBI:29999"/>
        <dbReference type="ChEBI" id="CHEBI:30616"/>
        <dbReference type="ChEBI" id="CHEBI:83421"/>
        <dbReference type="ChEBI" id="CHEBI:456216"/>
        <dbReference type="EC" id="2.7.11.1"/>
    </reaction>
</comment>
<evidence type="ECO:0000256" key="4">
    <source>
        <dbReference type="ARBA" id="ARBA00022741"/>
    </source>
</evidence>
<dbReference type="PANTHER" id="PTHR43289:SF34">
    <property type="entry name" value="SERINE_THREONINE-PROTEIN KINASE YBDM-RELATED"/>
    <property type="match status" value="1"/>
</dbReference>
<accession>A0A423UD80</accession>
<dbReference type="Gene3D" id="3.30.200.20">
    <property type="entry name" value="Phosphorylase Kinase, domain 1"/>
    <property type="match status" value="1"/>
</dbReference>
<evidence type="ECO:0000256" key="1">
    <source>
        <dbReference type="ARBA" id="ARBA00012513"/>
    </source>
</evidence>
<keyword evidence="2 13" id="KW-0723">Serine/threonine-protein kinase</keyword>
<keyword evidence="10" id="KW-0812">Transmembrane</keyword>
<dbReference type="Pfam" id="PF00069">
    <property type="entry name" value="Pkinase"/>
    <property type="match status" value="1"/>
</dbReference>
<keyword evidence="10" id="KW-1133">Transmembrane helix</keyword>
<dbReference type="InterPro" id="IPR000719">
    <property type="entry name" value="Prot_kinase_dom"/>
</dbReference>
<keyword evidence="3" id="KW-0808">Transferase</keyword>
<gene>
    <name evidence="13" type="ORF">BMONG18_1165</name>
</gene>
<comment type="caution">
    <text evidence="13">The sequence shown here is derived from an EMBL/GenBank/DDBJ whole genome shotgun (WGS) entry which is preliminary data.</text>
</comment>
<dbReference type="SMART" id="SM00740">
    <property type="entry name" value="PASTA"/>
    <property type="match status" value="3"/>
</dbReference>
<feature type="compositionally biased region" description="Low complexity" evidence="9">
    <location>
        <begin position="320"/>
        <end position="379"/>
    </location>
</feature>
<dbReference type="Gene3D" id="3.30.10.20">
    <property type="match status" value="3"/>
</dbReference>
<dbReference type="SUPFAM" id="SSF56112">
    <property type="entry name" value="Protein kinase-like (PK-like)"/>
    <property type="match status" value="1"/>
</dbReference>
<proteinExistence type="predicted"/>
<dbReference type="Proteomes" id="UP000285266">
    <property type="component" value="Unassembled WGS sequence"/>
</dbReference>
<dbReference type="EC" id="2.7.11.1" evidence="1"/>
<evidence type="ECO:0000313" key="14">
    <source>
        <dbReference type="Proteomes" id="UP000285266"/>
    </source>
</evidence>
<dbReference type="CDD" id="cd14014">
    <property type="entry name" value="STKc_PknB_like"/>
    <property type="match status" value="1"/>
</dbReference>
<feature type="compositionally biased region" description="Pro residues" evidence="9">
    <location>
        <begin position="308"/>
        <end position="319"/>
    </location>
</feature>
<sequence>MTQVADAPAGRSIDHRYRIVARIADGGMATVYQAVDERLGRTVAVKVMHRQLAQGPHHDQFVERFHREARSAASIANPHIVQVYDTGEYEGLGYLVMEYVHGVTLRQAMRIQRTFSVRETLRILLETLDGLASAHRAGVIHRDIKPENLLINDRGHVQITDFGLAKAISQETLSSTGMLLGTASYLAPEMIAENRGTPQGDLYAVGIVGWEMLAGEVPFPTSNPVTMVFKHVHEDVPGVQTRCPGVDPSVARFLSRLTARDLAQRPADAVVAHQDLHELMTRLDTTAWEYRRDPASLAVVGPLNPARPHTPAPAAPTPGTPKAASTSTTPTAISTEARQTAIPSTARGTTSDTTATSTRTPPSPPSSNHAAVNATVNATGTDTLSPSSGADEPRPIRDGEESDDQVSPTASFDAFLTRHLGNDRSDTDGSDTDRTETDPSGAPRRLSNRDRGHASNGTRTQSFTDAGYGLARGHATTRLTRMSSTQGSQASTDTPSRTSRRRLPMTTLAAVMAAVLVVLAAAASAVWWYLRGPGSYRTVPRPTDVACVDERPCTLTGAGWAAYESTLKVSGIPYRVSRAFSDTVTSGDIVSSTPSHVGAHLSRRGGDAIDVIVSKGVRMATIPQDIDDPTTESGRDPLAALKRAGFSNIRHTAGRDPYSQNLPERALVSIDPKPGTTLKHSAPVTVTLSKGPMPVSMPDIVGRRREDAQAALDDAKLRVSYTEEHSDSVDAGSIISVSVAKGTQLHWGDAVQAVVSTGPETADVPSVVGSTPSAARSKLEALGFTVKVEGTPILHLIRQQSAQGRTRLRDEHGTATVITLTVV</sequence>
<dbReference type="PROSITE" id="PS50011">
    <property type="entry name" value="PROTEIN_KINASE_DOM"/>
    <property type="match status" value="1"/>
</dbReference>
<dbReference type="InterPro" id="IPR011009">
    <property type="entry name" value="Kinase-like_dom_sf"/>
</dbReference>
<evidence type="ECO:0000259" key="12">
    <source>
        <dbReference type="PROSITE" id="PS51178"/>
    </source>
</evidence>
<name>A0A423UD80_9BIFI</name>
<dbReference type="SMART" id="SM00220">
    <property type="entry name" value="S_TKc"/>
    <property type="match status" value="1"/>
</dbReference>
<feature type="compositionally biased region" description="Polar residues" evidence="9">
    <location>
        <begin position="455"/>
        <end position="464"/>
    </location>
</feature>
<evidence type="ECO:0000256" key="5">
    <source>
        <dbReference type="ARBA" id="ARBA00022777"/>
    </source>
</evidence>
<dbReference type="EMBL" id="QRAJ01000006">
    <property type="protein sequence ID" value="ROT86652.1"/>
    <property type="molecule type" value="Genomic_DNA"/>
</dbReference>
<evidence type="ECO:0000256" key="8">
    <source>
        <dbReference type="ARBA" id="ARBA00048679"/>
    </source>
</evidence>
<keyword evidence="5 13" id="KW-0418">Kinase</keyword>
<feature type="compositionally biased region" description="Polar residues" evidence="9">
    <location>
        <begin position="477"/>
        <end position="493"/>
    </location>
</feature>